<dbReference type="InterPro" id="IPR001412">
    <property type="entry name" value="aa-tRNA-synth_I_CS"/>
</dbReference>
<gene>
    <name evidence="5" type="primary">lysS2</name>
    <name evidence="5" type="ORF">SVXNc_0746</name>
</gene>
<keyword evidence="1 5" id="KW-0436">Ligase</keyword>
<evidence type="ECO:0000256" key="1">
    <source>
        <dbReference type="ARBA" id="ARBA00022598"/>
    </source>
</evidence>
<dbReference type="Proteomes" id="UP001218034">
    <property type="component" value="Chromosome"/>
</dbReference>
<reference evidence="5 6" key="1">
    <citation type="submission" date="2022-09" db="EMBL/GenBank/DDBJ databases">
        <title>Xylan utilization by haloarchaea-nanohaloarchaea associations.</title>
        <authorList>
            <person name="Yakimov M."/>
        </authorList>
    </citation>
    <scope>NUCLEOTIDE SEQUENCE [LARGE SCALE GENOMIC DNA]</scope>
    <source>
        <strain evidence="5 6">SVXNc</strain>
    </source>
</reference>
<proteinExistence type="predicted"/>
<accession>A0ABY8CEW0</accession>
<keyword evidence="4" id="KW-0030">Aminoacyl-tRNA synthetase</keyword>
<protein>
    <submittedName>
        <fullName evidence="5">Lysyl-tRNA synthetase, class I</fullName>
        <ecNumber evidence="5">6.1.1.6</ecNumber>
    </submittedName>
</protein>
<organism evidence="5 6">
    <name type="scientific">Candidatus Nanohalococcus occultus</name>
    <dbReference type="NCBI Taxonomy" id="2978047"/>
    <lineage>
        <taxon>Archaea</taxon>
        <taxon>Candidatus Nanohalarchaeota</taxon>
        <taxon>Candidatus Nanohalarchaeota incertae sedis</taxon>
        <taxon>Candidatus Nanohalococcus</taxon>
    </lineage>
</organism>
<dbReference type="Gene3D" id="3.40.50.620">
    <property type="entry name" value="HUPs"/>
    <property type="match status" value="1"/>
</dbReference>
<dbReference type="Pfam" id="PF01921">
    <property type="entry name" value="tRNA-synt_1f"/>
    <property type="match status" value="1"/>
</dbReference>
<keyword evidence="6" id="KW-1185">Reference proteome</keyword>
<evidence type="ECO:0000313" key="5">
    <source>
        <dbReference type="EMBL" id="WEL19758.1"/>
    </source>
</evidence>
<dbReference type="PROSITE" id="PS00178">
    <property type="entry name" value="AA_TRNA_LIGASE_I"/>
    <property type="match status" value="1"/>
</dbReference>
<evidence type="ECO:0000256" key="4">
    <source>
        <dbReference type="ARBA" id="ARBA00023146"/>
    </source>
</evidence>
<dbReference type="GO" id="GO:0004824">
    <property type="term" value="F:lysine-tRNA ligase activity"/>
    <property type="evidence" value="ECO:0007669"/>
    <property type="project" value="UniProtKB-EC"/>
</dbReference>
<dbReference type="EC" id="6.1.1.6" evidence="5"/>
<dbReference type="GeneID" id="90590183"/>
<keyword evidence="2" id="KW-0547">Nucleotide-binding</keyword>
<dbReference type="SUPFAM" id="SSF52374">
    <property type="entry name" value="Nucleotidylyl transferase"/>
    <property type="match status" value="1"/>
</dbReference>
<evidence type="ECO:0000313" key="6">
    <source>
        <dbReference type="Proteomes" id="UP001218034"/>
    </source>
</evidence>
<dbReference type="InterPro" id="IPR002904">
    <property type="entry name" value="Lys-tRNA-ligase"/>
</dbReference>
<evidence type="ECO:0000256" key="2">
    <source>
        <dbReference type="ARBA" id="ARBA00022741"/>
    </source>
</evidence>
<keyword evidence="3" id="KW-0067">ATP-binding</keyword>
<dbReference type="EMBL" id="CP104395">
    <property type="protein sequence ID" value="WEL19758.1"/>
    <property type="molecule type" value="Genomic_DNA"/>
</dbReference>
<dbReference type="InterPro" id="IPR014729">
    <property type="entry name" value="Rossmann-like_a/b/a_fold"/>
</dbReference>
<name>A0ABY8CEW0_9ARCH</name>
<sequence>MKPPERFDVTSDFSELADLNPEGSKVEVGFRPSGELHVGNLLTIGYAAAIADRLLLDLTVTCCDTDWSAHIHEHHFPENNRVMKLFYRRDCPCGEHANIAEHRMEEIEPYLETLEKHFGIEINTRYLSDLHGDEDYTDALRTVLKNIDEFDGFYGGGFRRRYISPISSSCNVCGYAHAKGASYSPGADELVAPCRNRECMNGFISEPLTGQIGVYYLVDPIRDPGEDTAVHVFGGDYRSAEKEQKTSKITKVAKTTELACGQTPAYFLAPMISDSNGKPLSKSKNTGKTVSELDLEGFGVKVASKVQDWLNEERKNVVENEI</sequence>
<evidence type="ECO:0000256" key="3">
    <source>
        <dbReference type="ARBA" id="ARBA00022840"/>
    </source>
</evidence>
<dbReference type="RefSeq" id="WP_347721590.1">
    <property type="nucleotide sequence ID" value="NZ_CP104395.1"/>
</dbReference>